<protein>
    <recommendedName>
        <fullName evidence="3">Chlororespiratory reduction protein 7</fullName>
    </recommendedName>
</protein>
<accession>A0A073CJ47</accession>
<dbReference type="RefSeq" id="WP_026795138.1">
    <property type="nucleotide sequence ID" value="NZ_CM002803.1"/>
</dbReference>
<dbReference type="PATRIC" id="fig|388467.6.peg.2832"/>
<dbReference type="Pfam" id="PF12095">
    <property type="entry name" value="CRR7"/>
    <property type="match status" value="1"/>
</dbReference>
<dbReference type="Proteomes" id="UP000027395">
    <property type="component" value="Chromosome"/>
</dbReference>
<organism evidence="1 2">
    <name type="scientific">Planktothrix agardhii (strain NIVA-CYA 126/8)</name>
    <dbReference type="NCBI Taxonomy" id="388467"/>
    <lineage>
        <taxon>Bacteria</taxon>
        <taxon>Bacillati</taxon>
        <taxon>Cyanobacteriota</taxon>
        <taxon>Cyanophyceae</taxon>
        <taxon>Oscillatoriophycideae</taxon>
        <taxon>Oscillatoriales</taxon>
        <taxon>Microcoleaceae</taxon>
        <taxon>Planktothrix</taxon>
    </lineage>
</organism>
<dbReference type="InterPro" id="IPR038150">
    <property type="entry name" value="CRR7-like_sf"/>
</dbReference>
<sequence>MPDAMMYDEDTFLVLETHEPEQFMNVTELLEKLKSVLSEHQDNLPQDLQRFNTLETQAQYLLNTGCDLNLSPGQYLQWYAVRLEK</sequence>
<dbReference type="PANTHER" id="PTHR36803">
    <property type="entry name" value="PROTEIN CHLORORESPIRATORY REDUCTION 7, CHLOROPLASTIC"/>
    <property type="match status" value="1"/>
</dbReference>
<dbReference type="AlphaFoldDB" id="A0A073CJ47"/>
<dbReference type="PANTHER" id="PTHR36803:SF1">
    <property type="entry name" value="PROTEIN CHLORORESPIRATORY REDUCTION 7, CHLOROPLASTIC"/>
    <property type="match status" value="1"/>
</dbReference>
<dbReference type="eggNOG" id="ENOG5032ZCN">
    <property type="taxonomic scope" value="Bacteria"/>
</dbReference>
<gene>
    <name evidence="1" type="ORF">A19Y_2886</name>
</gene>
<dbReference type="STRING" id="388467.A19Y_2886"/>
<dbReference type="InterPro" id="IPR021954">
    <property type="entry name" value="CRR7"/>
</dbReference>
<keyword evidence="2" id="KW-1185">Reference proteome</keyword>
<evidence type="ECO:0000313" key="1">
    <source>
        <dbReference type="EMBL" id="KEI67743.1"/>
    </source>
</evidence>
<dbReference type="Gene3D" id="3.90.940.40">
    <property type="entry name" value="Protein CHLORORESPIRATORY REDUCTION 7"/>
    <property type="match status" value="1"/>
</dbReference>
<name>A0A073CJ47_PLAA1</name>
<dbReference type="GeneID" id="77288639"/>
<evidence type="ECO:0000313" key="2">
    <source>
        <dbReference type="Proteomes" id="UP000027395"/>
    </source>
</evidence>
<proteinExistence type="predicted"/>
<dbReference type="HOGENOM" id="CLU_172626_0_0_3"/>
<reference evidence="1 2" key="1">
    <citation type="journal article" date="2014" name="Appl. Environ. Microbiol.">
        <title>Elucidation of insertion elements encoded on plasmids and in vitro construction of shuttle vectors from the toxic cyanobacterium Planktothrix.</title>
        <authorList>
            <person name="Christiansen G."/>
            <person name="Goesmann A."/>
            <person name="Kurmayer R."/>
        </authorList>
    </citation>
    <scope>NUCLEOTIDE SEQUENCE [LARGE SCALE GENOMIC DNA]</scope>
    <source>
        <strain evidence="1 2">NIVA-CYA 126/8</strain>
    </source>
</reference>
<dbReference type="EMBL" id="CM002803">
    <property type="protein sequence ID" value="KEI67743.1"/>
    <property type="molecule type" value="Genomic_DNA"/>
</dbReference>
<evidence type="ECO:0008006" key="3">
    <source>
        <dbReference type="Google" id="ProtNLM"/>
    </source>
</evidence>